<dbReference type="AlphaFoldDB" id="A0A8W7PFP2"/>
<reference evidence="1" key="1">
    <citation type="submission" date="2022-08" db="UniProtKB">
        <authorList>
            <consortium name="EnsemblMetazoa"/>
        </authorList>
    </citation>
    <scope>IDENTIFICATION</scope>
</reference>
<organism evidence="1">
    <name type="scientific">Anopheles coluzzii</name>
    <name type="common">African malaria mosquito</name>
    <dbReference type="NCBI Taxonomy" id="1518534"/>
    <lineage>
        <taxon>Eukaryota</taxon>
        <taxon>Metazoa</taxon>
        <taxon>Ecdysozoa</taxon>
        <taxon>Arthropoda</taxon>
        <taxon>Hexapoda</taxon>
        <taxon>Insecta</taxon>
        <taxon>Pterygota</taxon>
        <taxon>Neoptera</taxon>
        <taxon>Endopterygota</taxon>
        <taxon>Diptera</taxon>
        <taxon>Nematocera</taxon>
        <taxon>Culicoidea</taxon>
        <taxon>Culicidae</taxon>
        <taxon>Anophelinae</taxon>
        <taxon>Anopheles</taxon>
    </lineage>
</organism>
<protein>
    <submittedName>
        <fullName evidence="1">Uncharacterized protein</fullName>
    </submittedName>
</protein>
<dbReference type="Proteomes" id="UP000075882">
    <property type="component" value="Unassembled WGS sequence"/>
</dbReference>
<proteinExistence type="predicted"/>
<sequence>MWRHLGETAQEIWEIPRGQIVSMILGPVEEIASEYLYVLVAANDVVAHIDWMYGIYQTWTGTHFHANLYLPPEYWQFYRDKINYEQNQYNLLKELASLSFEVWNMAHAEQRSFSNTMLETISVMISELMLLKAKKKMMERQNRTEDPNYSTLVTYLNFSEFVTKHLLATYAAQNHV</sequence>
<accession>A0A8W7PFP2</accession>
<evidence type="ECO:0000313" key="1">
    <source>
        <dbReference type="EnsemblMetazoa" id="ACOM030664-PA.1"/>
    </source>
</evidence>
<dbReference type="VEuPathDB" id="VectorBase:ACON2_039014"/>
<dbReference type="EnsemblMetazoa" id="ACOM030664-RA">
    <property type="protein sequence ID" value="ACOM030664-PA.1"/>
    <property type="gene ID" value="ACOM030664"/>
</dbReference>
<name>A0A8W7PFP2_ANOCL</name>